<gene>
    <name evidence="13" type="ORF">SAMN05421820_107339</name>
</gene>
<feature type="domain" description="TonB-dependent receptor-like beta-barrel" evidence="11">
    <location>
        <begin position="337"/>
        <end position="857"/>
    </location>
</feature>
<dbReference type="Pfam" id="PF00593">
    <property type="entry name" value="TonB_dep_Rec_b-barrel"/>
    <property type="match status" value="1"/>
</dbReference>
<keyword evidence="14" id="KW-1185">Reference proteome</keyword>
<evidence type="ECO:0000259" key="11">
    <source>
        <dbReference type="Pfam" id="PF00593"/>
    </source>
</evidence>
<evidence type="ECO:0000256" key="1">
    <source>
        <dbReference type="ARBA" id="ARBA00004571"/>
    </source>
</evidence>
<dbReference type="InterPro" id="IPR037066">
    <property type="entry name" value="Plug_dom_sf"/>
</dbReference>
<evidence type="ECO:0000256" key="7">
    <source>
        <dbReference type="ARBA" id="ARBA00023136"/>
    </source>
</evidence>
<dbReference type="PANTHER" id="PTHR30069">
    <property type="entry name" value="TONB-DEPENDENT OUTER MEMBRANE RECEPTOR"/>
    <property type="match status" value="1"/>
</dbReference>
<comment type="similarity">
    <text evidence="10">Belongs to the TonB-dependent receptor family.</text>
</comment>
<dbReference type="SUPFAM" id="SSF56935">
    <property type="entry name" value="Porins"/>
    <property type="match status" value="1"/>
</dbReference>
<dbReference type="InterPro" id="IPR008969">
    <property type="entry name" value="CarboxyPept-like_regulatory"/>
</dbReference>
<proteinExistence type="inferred from homology"/>
<dbReference type="PANTHER" id="PTHR30069:SF29">
    <property type="entry name" value="HEMOGLOBIN AND HEMOGLOBIN-HAPTOGLOBIN-BINDING PROTEIN 1-RELATED"/>
    <property type="match status" value="1"/>
</dbReference>
<reference evidence="14" key="1">
    <citation type="submission" date="2016-10" db="EMBL/GenBank/DDBJ databases">
        <authorList>
            <person name="Varghese N."/>
            <person name="Submissions S."/>
        </authorList>
    </citation>
    <scope>NUCLEOTIDE SEQUENCE [LARGE SCALE GENOMIC DNA]</scope>
    <source>
        <strain evidence="14">DSM 19110</strain>
    </source>
</reference>
<evidence type="ECO:0000256" key="9">
    <source>
        <dbReference type="ARBA" id="ARBA00023237"/>
    </source>
</evidence>
<comment type="subcellular location">
    <subcellularLocation>
        <location evidence="1">Cell outer membrane</location>
        <topology evidence="1">Multi-pass membrane protein</topology>
    </subcellularLocation>
</comment>
<dbReference type="GO" id="GO:0044718">
    <property type="term" value="P:siderophore transmembrane transport"/>
    <property type="evidence" value="ECO:0007669"/>
    <property type="project" value="TreeGrafter"/>
</dbReference>
<dbReference type="AlphaFoldDB" id="A0A1H0B8I7"/>
<dbReference type="Pfam" id="PF13715">
    <property type="entry name" value="CarbopepD_reg_2"/>
    <property type="match status" value="1"/>
</dbReference>
<keyword evidence="8 13" id="KW-0675">Receptor</keyword>
<keyword evidence="7 10" id="KW-0472">Membrane</keyword>
<dbReference type="SUPFAM" id="SSF49464">
    <property type="entry name" value="Carboxypeptidase regulatory domain-like"/>
    <property type="match status" value="1"/>
</dbReference>
<dbReference type="OrthoDB" id="1151166at2"/>
<keyword evidence="9" id="KW-0998">Cell outer membrane</keyword>
<dbReference type="GO" id="GO:0015344">
    <property type="term" value="F:siderophore uptake transmembrane transporter activity"/>
    <property type="evidence" value="ECO:0007669"/>
    <property type="project" value="TreeGrafter"/>
</dbReference>
<dbReference type="Gene3D" id="2.40.170.20">
    <property type="entry name" value="TonB-dependent receptor, beta-barrel domain"/>
    <property type="match status" value="1"/>
</dbReference>
<protein>
    <submittedName>
        <fullName evidence="13">Outer membrane receptor proteins, mostly Fe transport</fullName>
    </submittedName>
</protein>
<dbReference type="Gene3D" id="2.170.130.10">
    <property type="entry name" value="TonB-dependent receptor, plug domain"/>
    <property type="match status" value="1"/>
</dbReference>
<keyword evidence="3" id="KW-1134">Transmembrane beta strand</keyword>
<evidence type="ECO:0000259" key="12">
    <source>
        <dbReference type="Pfam" id="PF07715"/>
    </source>
</evidence>
<dbReference type="InterPro" id="IPR012910">
    <property type="entry name" value="Plug_dom"/>
</dbReference>
<keyword evidence="6 10" id="KW-0798">TonB box</keyword>
<organism evidence="13 14">
    <name type="scientific">Pedobacter steynii</name>
    <dbReference type="NCBI Taxonomy" id="430522"/>
    <lineage>
        <taxon>Bacteria</taxon>
        <taxon>Pseudomonadati</taxon>
        <taxon>Bacteroidota</taxon>
        <taxon>Sphingobacteriia</taxon>
        <taxon>Sphingobacteriales</taxon>
        <taxon>Sphingobacteriaceae</taxon>
        <taxon>Pedobacter</taxon>
    </lineage>
</organism>
<name>A0A1H0B8I7_9SPHI</name>
<evidence type="ECO:0000313" key="13">
    <source>
        <dbReference type="EMBL" id="SDN41967.1"/>
    </source>
</evidence>
<keyword evidence="5" id="KW-0732">Signal</keyword>
<dbReference type="Gene3D" id="2.60.40.1120">
    <property type="entry name" value="Carboxypeptidase-like, regulatory domain"/>
    <property type="match status" value="1"/>
</dbReference>
<accession>A0A1H0B8I7</accession>
<evidence type="ECO:0000256" key="10">
    <source>
        <dbReference type="RuleBase" id="RU003357"/>
    </source>
</evidence>
<dbReference type="RefSeq" id="WP_074610602.1">
    <property type="nucleotide sequence ID" value="NZ_FNGY01000007.1"/>
</dbReference>
<evidence type="ECO:0000256" key="4">
    <source>
        <dbReference type="ARBA" id="ARBA00022692"/>
    </source>
</evidence>
<dbReference type="Pfam" id="PF07715">
    <property type="entry name" value="Plug"/>
    <property type="match status" value="1"/>
</dbReference>
<evidence type="ECO:0000256" key="5">
    <source>
        <dbReference type="ARBA" id="ARBA00022729"/>
    </source>
</evidence>
<keyword evidence="4" id="KW-0812">Transmembrane</keyword>
<sequence>MLSLHSYAQKTSINIHGSVRDEQNKPLDFVTVKLKEADRVTYTDQEGKFNFNLNPGDLKTLTLTIAMVGKAGKDTSIVLANFPRELNIVLKNLTLKLEEVQISEERKILSSNSSILFGRQAIEQIQAFSLADILNNLPGKTITPPNLQNPLNITLRGQASGLHNLNNAMGVAIILDDIQQSNNANMQNLNVGKYGMLGSGISSKNYGGFDVSFSGIDIREIPADNIESIEVISGIAPAKYGDLTDGAVIINRKAGRTNFQLTSRINASTTNFSLSKGFQLPGKSGALNLSLNYLLSEQDPSDPLKSYKRVSTGLMWSTRLSKMIKNTLSIDYNTRLDNVKKDPDLGQEYMTYAKTRNLSISNRTSIQINGAIVKSLDFSAGYSSAFQESYDQEYLNRGPRPMADKDTIGLYEGYFIPGNYVAVDHVKGNPKNLNGNISLNNEFTTGNLIHRVSLGANVYYSANNGEGIIIDPRTPRWANQSYQNERPYDYESLPSVFNYSLYLQDGFKFDFLKRQMNVNAGLRYDIQNNIGTLQPRLNLNYELAKNFGINAAFGLSTKSPGLSIRYPAPVYFDLPVHTSFTGFDIESLFLVYTDKIVPDNSKVKPARSSQLEFGLTYKDSFINSSLISYYKQNKDGFSNRNNYRTYTTDEYTYVYNQGQRPGYFPNGKQKDWIANYYSSANDLSSNNFGIEWIISTKKIAAIQTSFNLSNSFGYSSSKLNSEYILKPDQQYTTDSYKGWFGVYKGKETDDYTVTSKLSTTTHIPKLGFVVNLRADIFWQKYERILNDTYLPIAWLDKNMVRHEIPVFDPNNTDYNHLALSSKANAAVKQPFVYANLSMSVAKEIGKYIRMSLSANNVLNIRNRYYNPNTNKVVNYTYPVSIGAELSIKF</sequence>
<dbReference type="InterPro" id="IPR000531">
    <property type="entry name" value="Beta-barrel_TonB"/>
</dbReference>
<keyword evidence="2" id="KW-0813">Transport</keyword>
<dbReference type="InterPro" id="IPR036942">
    <property type="entry name" value="Beta-barrel_TonB_sf"/>
</dbReference>
<feature type="domain" description="TonB-dependent receptor plug" evidence="12">
    <location>
        <begin position="116"/>
        <end position="242"/>
    </location>
</feature>
<dbReference type="EMBL" id="FNGY01000007">
    <property type="protein sequence ID" value="SDN41967.1"/>
    <property type="molecule type" value="Genomic_DNA"/>
</dbReference>
<dbReference type="GO" id="GO:0009279">
    <property type="term" value="C:cell outer membrane"/>
    <property type="evidence" value="ECO:0007669"/>
    <property type="project" value="UniProtKB-SubCell"/>
</dbReference>
<evidence type="ECO:0000256" key="2">
    <source>
        <dbReference type="ARBA" id="ARBA00022448"/>
    </source>
</evidence>
<dbReference type="Proteomes" id="UP000183200">
    <property type="component" value="Unassembled WGS sequence"/>
</dbReference>
<evidence type="ECO:0000256" key="8">
    <source>
        <dbReference type="ARBA" id="ARBA00023170"/>
    </source>
</evidence>
<evidence type="ECO:0000256" key="3">
    <source>
        <dbReference type="ARBA" id="ARBA00022452"/>
    </source>
</evidence>
<evidence type="ECO:0000256" key="6">
    <source>
        <dbReference type="ARBA" id="ARBA00023077"/>
    </source>
</evidence>
<dbReference type="InterPro" id="IPR039426">
    <property type="entry name" value="TonB-dep_rcpt-like"/>
</dbReference>
<evidence type="ECO:0000313" key="14">
    <source>
        <dbReference type="Proteomes" id="UP000183200"/>
    </source>
</evidence>